<feature type="compositionally biased region" description="Polar residues" evidence="2">
    <location>
        <begin position="401"/>
        <end position="412"/>
    </location>
</feature>
<protein>
    <recommendedName>
        <fullName evidence="1">non-specific serine/threonine protein kinase</fullName>
        <ecNumber evidence="1">2.7.11.1</ecNumber>
    </recommendedName>
</protein>
<dbReference type="EC" id="2.7.11.1" evidence="1"/>
<dbReference type="EMBL" id="CM001291">
    <property type="protein sequence ID" value="EHH58446.1"/>
    <property type="molecule type" value="Genomic_DNA"/>
</dbReference>
<dbReference type="Pfam" id="PF00069">
    <property type="entry name" value="Pkinase"/>
    <property type="match status" value="1"/>
</dbReference>
<feature type="compositionally biased region" description="Basic and acidic residues" evidence="2">
    <location>
        <begin position="355"/>
        <end position="369"/>
    </location>
</feature>
<dbReference type="InterPro" id="IPR008271">
    <property type="entry name" value="Ser/Thr_kinase_AS"/>
</dbReference>
<dbReference type="PANTHER" id="PTHR11909">
    <property type="entry name" value="CASEIN KINASE-RELATED"/>
    <property type="match status" value="1"/>
</dbReference>
<name>G7PTC2_MACFA</name>
<evidence type="ECO:0000313" key="4">
    <source>
        <dbReference type="EMBL" id="EHH58446.1"/>
    </source>
</evidence>
<accession>G7PTC2</accession>
<dbReference type="SMART" id="SM00220">
    <property type="entry name" value="S_TKc"/>
    <property type="match status" value="1"/>
</dbReference>
<dbReference type="PROSITE" id="PS50011">
    <property type="entry name" value="PROTEIN_KINASE_DOM"/>
    <property type="match status" value="1"/>
</dbReference>
<dbReference type="PROSITE" id="PS00108">
    <property type="entry name" value="PROTEIN_KINASE_ST"/>
    <property type="match status" value="1"/>
</dbReference>
<organism>
    <name type="scientific">Macaca fascicularis</name>
    <name type="common">Crab-eating macaque</name>
    <name type="synonym">Cynomolgus monkey</name>
    <dbReference type="NCBI Taxonomy" id="9541"/>
    <lineage>
        <taxon>Eukaryota</taxon>
        <taxon>Metazoa</taxon>
        <taxon>Chordata</taxon>
        <taxon>Craniata</taxon>
        <taxon>Vertebrata</taxon>
        <taxon>Euteleostomi</taxon>
        <taxon>Mammalia</taxon>
        <taxon>Eutheria</taxon>
        <taxon>Euarchontoglires</taxon>
        <taxon>Primates</taxon>
        <taxon>Haplorrhini</taxon>
        <taxon>Catarrhini</taxon>
        <taxon>Cercopithecidae</taxon>
        <taxon>Cercopithecinae</taxon>
        <taxon>Macaca</taxon>
    </lineage>
</organism>
<reference evidence="4" key="1">
    <citation type="journal article" date="2011" name="Nat. Biotechnol.">
        <title>Genome sequencing and comparison of two nonhuman primate animal models, the cynomolgus and Chinese rhesus macaques.</title>
        <authorList>
            <person name="Yan G."/>
            <person name="Zhang G."/>
            <person name="Fang X."/>
            <person name="Zhang Y."/>
            <person name="Li C."/>
            <person name="Ling F."/>
            <person name="Cooper D.N."/>
            <person name="Li Q."/>
            <person name="Li Y."/>
            <person name="van Gool A.J."/>
            <person name="Du H."/>
            <person name="Chen J."/>
            <person name="Chen R."/>
            <person name="Zhang P."/>
            <person name="Huang Z."/>
            <person name="Thompson J.R."/>
            <person name="Meng Y."/>
            <person name="Bai Y."/>
            <person name="Wang J."/>
            <person name="Zhuo M."/>
            <person name="Wang T."/>
            <person name="Huang Y."/>
            <person name="Wei L."/>
            <person name="Li J."/>
            <person name="Wang Z."/>
            <person name="Hu H."/>
            <person name="Yang P."/>
            <person name="Le L."/>
            <person name="Stenson P.D."/>
            <person name="Li B."/>
            <person name="Liu X."/>
            <person name="Ball E.V."/>
            <person name="An N."/>
            <person name="Huang Q."/>
            <person name="Zhang Y."/>
            <person name="Fan W."/>
            <person name="Zhang X."/>
            <person name="Li Y."/>
            <person name="Wang W."/>
            <person name="Katze M.G."/>
            <person name="Su B."/>
            <person name="Nielsen R."/>
            <person name="Yang H."/>
            <person name="Wang J."/>
            <person name="Wang X."/>
            <person name="Wang J."/>
        </authorList>
    </citation>
    <scope>NUCLEOTIDE SEQUENCE [LARGE SCALE GENOMIC DNA]</scope>
    <source>
        <strain evidence="4">CE-4</strain>
    </source>
</reference>
<dbReference type="FunFam" id="1.10.510.10:FF:000596">
    <property type="entry name" value="CK1 family protein kinase"/>
    <property type="match status" value="1"/>
</dbReference>
<sequence length="469" mass="52701">MGCLGQVDAGALVRADGRTPTKRATVERELQHLETGTDIAAGEEVAIKLECVKTKHPQLHIESKIYKMMQGGAPPLSGVTSLAGSAGPFLPELFLSHIMTVSCVSRPPALEDESQGVGIPTIRWCGAEGDYNVMVMELLGPSLEDLFNFCSRKFSLKTVLLLADQMISRIEYIHSKNFIHRDVKPDNFLMGLGKKGNLVYIIDFGLAKKYRDARTHQHIPYRENKNLTGTARYASINTHLGIEQSRRDDLESLGYVLMYFNLGSLPWQGLKAATKRQKYERISEKKMSTPIEVLCKGYPSEFATYLNFCRSLRFDDKPDYSYLRQLFRNLFHRQGFSYDYVFDWNMLKFGASRAADDAERERRDREERLRHSRNPATRGLPSTASGRLRGTQEVAPPTPLTPTSHTANTSPRPVSGMERERKVSMRLHRGAPVNISSSDLTGRQDTSRMSTSQIPGRVASSGLQSVVHR</sequence>
<dbReference type="GO" id="GO:0005524">
    <property type="term" value="F:ATP binding"/>
    <property type="evidence" value="ECO:0007669"/>
    <property type="project" value="InterPro"/>
</dbReference>
<dbReference type="Gene3D" id="3.30.200.20">
    <property type="entry name" value="Phosphorylase Kinase, domain 1"/>
    <property type="match status" value="1"/>
</dbReference>
<dbReference type="CDD" id="cd14125">
    <property type="entry name" value="STKc_CK1_delta_epsilon"/>
    <property type="match status" value="1"/>
</dbReference>
<proteinExistence type="predicted"/>
<gene>
    <name evidence="4" type="ORF">EGM_08301</name>
</gene>
<dbReference type="GO" id="GO:0004674">
    <property type="term" value="F:protein serine/threonine kinase activity"/>
    <property type="evidence" value="ECO:0007669"/>
    <property type="project" value="UniProtKB-EC"/>
</dbReference>
<evidence type="ECO:0000259" key="3">
    <source>
        <dbReference type="PROSITE" id="PS50011"/>
    </source>
</evidence>
<feature type="region of interest" description="Disordered" evidence="2">
    <location>
        <begin position="355"/>
        <end position="469"/>
    </location>
</feature>
<evidence type="ECO:0000256" key="2">
    <source>
        <dbReference type="SAM" id="MobiDB-lite"/>
    </source>
</evidence>
<evidence type="ECO:0000256" key="1">
    <source>
        <dbReference type="ARBA" id="ARBA00012513"/>
    </source>
</evidence>
<dbReference type="InterPro" id="IPR011009">
    <property type="entry name" value="Kinase-like_dom_sf"/>
</dbReference>
<dbReference type="AlphaFoldDB" id="G7PTC2"/>
<dbReference type="InterPro" id="IPR000719">
    <property type="entry name" value="Prot_kinase_dom"/>
</dbReference>
<feature type="compositionally biased region" description="Polar residues" evidence="2">
    <location>
        <begin position="434"/>
        <end position="454"/>
    </location>
</feature>
<dbReference type="SUPFAM" id="SSF56112">
    <property type="entry name" value="Protein kinase-like (PK-like)"/>
    <property type="match status" value="1"/>
</dbReference>
<dbReference type="Proteomes" id="UP000009130">
    <property type="component" value="Chromosome 16"/>
</dbReference>
<dbReference type="InterPro" id="IPR050235">
    <property type="entry name" value="CK1_Ser-Thr_kinase"/>
</dbReference>
<dbReference type="Gene3D" id="1.10.510.10">
    <property type="entry name" value="Transferase(Phosphotransferase) domain 1"/>
    <property type="match status" value="1"/>
</dbReference>
<feature type="domain" description="Protein kinase" evidence="3">
    <location>
        <begin position="1"/>
        <end position="331"/>
    </location>
</feature>